<feature type="compositionally biased region" description="Acidic residues" evidence="1">
    <location>
        <begin position="94"/>
        <end position="108"/>
    </location>
</feature>
<dbReference type="GeneID" id="54471042"/>
<reference evidence="2" key="1">
    <citation type="journal article" date="2020" name="Stud. Mycol.">
        <title>101 Dothideomycetes genomes: a test case for predicting lifestyles and emergence of pathogens.</title>
        <authorList>
            <person name="Haridas S."/>
            <person name="Albert R."/>
            <person name="Binder M."/>
            <person name="Bloem J."/>
            <person name="Labutti K."/>
            <person name="Salamov A."/>
            <person name="Andreopoulos B."/>
            <person name="Baker S."/>
            <person name="Barry K."/>
            <person name="Bills G."/>
            <person name="Bluhm B."/>
            <person name="Cannon C."/>
            <person name="Castanera R."/>
            <person name="Culley D."/>
            <person name="Daum C."/>
            <person name="Ezra D."/>
            <person name="Gonzalez J."/>
            <person name="Henrissat B."/>
            <person name="Kuo A."/>
            <person name="Liang C."/>
            <person name="Lipzen A."/>
            <person name="Lutzoni F."/>
            <person name="Magnuson J."/>
            <person name="Mondo S."/>
            <person name="Nolan M."/>
            <person name="Ohm R."/>
            <person name="Pangilinan J."/>
            <person name="Park H.-J."/>
            <person name="Ramirez L."/>
            <person name="Alfaro M."/>
            <person name="Sun H."/>
            <person name="Tritt A."/>
            <person name="Yoshinaga Y."/>
            <person name="Zwiers L.-H."/>
            <person name="Turgeon B."/>
            <person name="Goodwin S."/>
            <person name="Spatafora J."/>
            <person name="Crous P."/>
            <person name="Grigoriev I."/>
        </authorList>
    </citation>
    <scope>NUCLEOTIDE SEQUENCE</scope>
    <source>
        <strain evidence="2">CBS 113389</strain>
    </source>
</reference>
<feature type="region of interest" description="Disordered" evidence="1">
    <location>
        <begin position="127"/>
        <end position="149"/>
    </location>
</feature>
<dbReference type="RefSeq" id="XP_033587121.1">
    <property type="nucleotide sequence ID" value="XM_033730040.1"/>
</dbReference>
<feature type="compositionally biased region" description="Polar residues" evidence="1">
    <location>
        <begin position="132"/>
        <end position="141"/>
    </location>
</feature>
<organism evidence="2 3">
    <name type="scientific">Neohortaea acidophila</name>
    <dbReference type="NCBI Taxonomy" id="245834"/>
    <lineage>
        <taxon>Eukaryota</taxon>
        <taxon>Fungi</taxon>
        <taxon>Dikarya</taxon>
        <taxon>Ascomycota</taxon>
        <taxon>Pezizomycotina</taxon>
        <taxon>Dothideomycetes</taxon>
        <taxon>Dothideomycetidae</taxon>
        <taxon>Mycosphaerellales</taxon>
        <taxon>Teratosphaeriaceae</taxon>
        <taxon>Neohortaea</taxon>
    </lineage>
</organism>
<gene>
    <name evidence="2" type="ORF">BDY17DRAFT_194773</name>
</gene>
<feature type="compositionally biased region" description="Low complexity" evidence="1">
    <location>
        <begin position="56"/>
        <end position="68"/>
    </location>
</feature>
<evidence type="ECO:0000313" key="2">
    <source>
        <dbReference type="EMBL" id="KAF2480551.1"/>
    </source>
</evidence>
<dbReference type="EMBL" id="MU001639">
    <property type="protein sequence ID" value="KAF2480551.1"/>
    <property type="molecule type" value="Genomic_DNA"/>
</dbReference>
<sequence>MSRNGSPATLLSRLALNASRPGAFAEMPVTTRGMSQRHRILAASKHASAQPPSLETAAAASTDRQAARGARHQRSRPSAPPRPSQRRTTASREETDDEDDGEDQGETGEEDLGQVINEIMATFADAYPSPSEFRTISSTSPGDAMKSEQTDDCRRMARVLATIAEHHPETLTLLRRRFPRAHCASRLVTNVIARDAAILRNLHANLDNQTSGRDVSYSITDWRHLSGAVESVLSDYWHDLTTDHRRSLASLLVSILDRIVQCDRDLYAGRSRTIYAGEGSGGNLFRSFLTSRAQPIEFLGPLARLDAALLAGQSGRLQELMHRYRANGADGYDAEQYGRVAQALEEIWNRTTAQQL</sequence>
<dbReference type="OrthoDB" id="3856044at2759"/>
<feature type="region of interest" description="Disordered" evidence="1">
    <location>
        <begin position="16"/>
        <end position="108"/>
    </location>
</feature>
<protein>
    <submittedName>
        <fullName evidence="2">Uncharacterized protein</fullName>
    </submittedName>
</protein>
<evidence type="ECO:0000256" key="1">
    <source>
        <dbReference type="SAM" id="MobiDB-lite"/>
    </source>
</evidence>
<name>A0A6A6PLI2_9PEZI</name>
<accession>A0A6A6PLI2</accession>
<keyword evidence="3" id="KW-1185">Reference proteome</keyword>
<evidence type="ECO:0000313" key="3">
    <source>
        <dbReference type="Proteomes" id="UP000799767"/>
    </source>
</evidence>
<dbReference type="AlphaFoldDB" id="A0A6A6PLI2"/>
<proteinExistence type="predicted"/>
<dbReference type="Proteomes" id="UP000799767">
    <property type="component" value="Unassembled WGS sequence"/>
</dbReference>